<evidence type="ECO:0000313" key="2">
    <source>
        <dbReference type="EMBL" id="TBN53130.1"/>
    </source>
</evidence>
<evidence type="ECO:0000256" key="1">
    <source>
        <dbReference type="SAM" id="Phobius"/>
    </source>
</evidence>
<comment type="caution">
    <text evidence="2">The sequence shown here is derived from an EMBL/GenBank/DDBJ whole genome shotgun (WGS) entry which is preliminary data.</text>
</comment>
<organism evidence="2 3">
    <name type="scientific">Paracoccus sediminis</name>
    <dbReference type="NCBI Taxonomy" id="1214787"/>
    <lineage>
        <taxon>Bacteria</taxon>
        <taxon>Pseudomonadati</taxon>
        <taxon>Pseudomonadota</taxon>
        <taxon>Alphaproteobacteria</taxon>
        <taxon>Rhodobacterales</taxon>
        <taxon>Paracoccaceae</taxon>
        <taxon>Paracoccus</taxon>
    </lineage>
</organism>
<feature type="transmembrane region" description="Helical" evidence="1">
    <location>
        <begin position="38"/>
        <end position="58"/>
    </location>
</feature>
<keyword evidence="1" id="KW-0812">Transmembrane</keyword>
<dbReference type="RefSeq" id="WP_089386203.1">
    <property type="nucleotide sequence ID" value="NZ_FZNM01000001.1"/>
</dbReference>
<keyword evidence="3" id="KW-1185">Reference proteome</keyword>
<keyword evidence="1" id="KW-0472">Membrane</keyword>
<accession>A0ABY1YP30</accession>
<reference evidence="2 3" key="1">
    <citation type="submission" date="2019-02" db="EMBL/GenBank/DDBJ databases">
        <authorList>
            <person name="Zhang G."/>
        </authorList>
    </citation>
    <scope>NUCLEOTIDE SEQUENCE [LARGE SCALE GENOMIC DNA]</scope>
    <source>
        <strain evidence="2 3">CMB17</strain>
    </source>
</reference>
<evidence type="ECO:0000313" key="3">
    <source>
        <dbReference type="Proteomes" id="UP000292859"/>
    </source>
</evidence>
<gene>
    <name evidence="2" type="ORF">EYF88_02745</name>
</gene>
<keyword evidence="1" id="KW-1133">Transmembrane helix</keyword>
<name>A0ABY1YP30_9RHOB</name>
<proteinExistence type="predicted"/>
<protein>
    <submittedName>
        <fullName evidence="2">Uncharacterized protein</fullName>
    </submittedName>
</protein>
<dbReference type="EMBL" id="SIRL01000001">
    <property type="protein sequence ID" value="TBN53130.1"/>
    <property type="molecule type" value="Genomic_DNA"/>
</dbReference>
<sequence>MPLRGSKAVALIAGAAAGAILPPPLLIGDPSRLLVTFLGLAAASILPTVSLVIGSLSSSGRSVMRIEELARELSQAVRTLFLILALVAVAVVLLMLIAILPDIAWPIPLAGIEVPDAARRGVQSLALLAATAAAIHALQIPQILGRVLTIKRDIAIHEARKALAETAPSEADIRQMFPKKDGFGQNVPLDRMRP</sequence>
<dbReference type="Proteomes" id="UP000292859">
    <property type="component" value="Unassembled WGS sequence"/>
</dbReference>
<feature type="transmembrane region" description="Helical" evidence="1">
    <location>
        <begin position="79"/>
        <end position="101"/>
    </location>
</feature>